<protein>
    <submittedName>
        <fullName evidence="1">Transposase</fullName>
    </submittedName>
</protein>
<dbReference type="NCBIfam" id="NF047593">
    <property type="entry name" value="IS66_ISAeme5_TnpA"/>
    <property type="match status" value="1"/>
</dbReference>
<accession>A0A1C2J494</accession>
<proteinExistence type="predicted"/>
<dbReference type="AlphaFoldDB" id="A0A1C2J494"/>
<evidence type="ECO:0000313" key="1">
    <source>
        <dbReference type="EMBL" id="OCX70965.1"/>
    </source>
</evidence>
<organism evidence="1 2">
    <name type="scientific">Acidithiobacillus thiooxidans</name>
    <name type="common">Thiobacillus thiooxidans</name>
    <dbReference type="NCBI Taxonomy" id="930"/>
    <lineage>
        <taxon>Bacteria</taxon>
        <taxon>Pseudomonadati</taxon>
        <taxon>Pseudomonadota</taxon>
        <taxon>Acidithiobacillia</taxon>
        <taxon>Acidithiobacillales</taxon>
        <taxon>Acidithiobacillaceae</taxon>
        <taxon>Acidithiobacillus</taxon>
    </lineage>
</organism>
<keyword evidence="2" id="KW-1185">Reference proteome</keyword>
<dbReference type="EMBL" id="LWRY01000151">
    <property type="protein sequence ID" value="OCX70965.1"/>
    <property type="molecule type" value="Genomic_DNA"/>
</dbReference>
<sequence length="112" mass="12285">MTKEEQAERVAFWQQQMEGFAASGLSVKAYCAQQGIAVANWYYWRKRLGKSAESPVRVSGAEKFLPITLAPNRASMPAVEIQLLSGRSLKLSAPLDASWLQSLVQVLEGPCG</sequence>
<reference evidence="1" key="1">
    <citation type="journal article" date="2016" name="Int. J. Mol. Sci.">
        <title>Comparative genomics of the extreme acidophile Acidithiobacillus thiooxidans reveals intraspecific divergence and niche adaptation.</title>
        <authorList>
            <person name="Zhang X."/>
            <person name="Feng X."/>
            <person name="Tao J."/>
            <person name="Ma L."/>
            <person name="Xiao Y."/>
            <person name="Liang Y."/>
            <person name="Liu X."/>
            <person name="Yin H."/>
        </authorList>
    </citation>
    <scope>NUCLEOTIDE SEQUENCE [LARGE SCALE GENOMIC DNA]</scope>
    <source>
        <strain evidence="1">DXS-W</strain>
    </source>
</reference>
<dbReference type="Proteomes" id="UP000095008">
    <property type="component" value="Unassembled WGS sequence"/>
</dbReference>
<dbReference type="RefSeq" id="WP_065974432.1">
    <property type="nucleotide sequence ID" value="NZ_LWRY01000151.1"/>
</dbReference>
<dbReference type="OrthoDB" id="6268138at2"/>
<gene>
    <name evidence="1" type="ORF">A6M23_12975</name>
</gene>
<comment type="caution">
    <text evidence="1">The sequence shown here is derived from an EMBL/GenBank/DDBJ whole genome shotgun (WGS) entry which is preliminary data.</text>
</comment>
<name>A0A1C2J494_ACITH</name>
<evidence type="ECO:0000313" key="2">
    <source>
        <dbReference type="Proteomes" id="UP000095008"/>
    </source>
</evidence>